<organism evidence="2 3">
    <name type="scientific">Paracidovorax cattleyae</name>
    <dbReference type="NCBI Taxonomy" id="80868"/>
    <lineage>
        <taxon>Bacteria</taxon>
        <taxon>Pseudomonadati</taxon>
        <taxon>Pseudomonadota</taxon>
        <taxon>Betaproteobacteria</taxon>
        <taxon>Burkholderiales</taxon>
        <taxon>Comamonadaceae</taxon>
        <taxon>Paracidovorax</taxon>
    </lineage>
</organism>
<feature type="compositionally biased region" description="Low complexity" evidence="1">
    <location>
        <begin position="631"/>
        <end position="643"/>
    </location>
</feature>
<dbReference type="EMBL" id="FNJL01000021">
    <property type="protein sequence ID" value="SDP67771.1"/>
    <property type="molecule type" value="Genomic_DNA"/>
</dbReference>
<feature type="region of interest" description="Disordered" evidence="1">
    <location>
        <begin position="1"/>
        <end position="87"/>
    </location>
</feature>
<evidence type="ECO:0000256" key="1">
    <source>
        <dbReference type="SAM" id="MobiDB-lite"/>
    </source>
</evidence>
<feature type="region of interest" description="Disordered" evidence="1">
    <location>
        <begin position="102"/>
        <end position="131"/>
    </location>
</feature>
<reference evidence="3" key="1">
    <citation type="submission" date="2016-10" db="EMBL/GenBank/DDBJ databases">
        <authorList>
            <person name="Varghese N."/>
            <person name="Submissions S."/>
        </authorList>
    </citation>
    <scope>NUCLEOTIDE SEQUENCE [LARGE SCALE GENOMIC DNA]</scope>
    <source>
        <strain evidence="3">DSM 17101</strain>
    </source>
</reference>
<accession>A0A1H0UNR4</accession>
<dbReference type="NCBIfam" id="NF041344">
    <property type="entry name" value="XopF"/>
    <property type="match status" value="1"/>
</dbReference>
<dbReference type="AlphaFoldDB" id="A0A1H0UNR4"/>
<evidence type="ECO:0000313" key="3">
    <source>
        <dbReference type="Proteomes" id="UP000199317"/>
    </source>
</evidence>
<evidence type="ECO:0000313" key="2">
    <source>
        <dbReference type="EMBL" id="SDP67771.1"/>
    </source>
</evidence>
<sequence>MIRGSEQALLRGTQGRSDRFQEAGESSARAQGREAGASSRSLAPPQALAMLSAERHARAAGTDASASHRRAALPSERGGSSRYFSARLDPSDLAGYTDLSSLRGSQLERPNVEEFSRSNSGSSLDLDTVERRGVDREAAAQEASGDEGDGADAAVARLRMQVMAHLGPMPLAADVQDRAEVQAQMETEYVQWAADRLLERQKAYGATEGYHFREHMEPVGWQRASVAIAYESLKGFMTSATRTPSGGAISTLRDNEVGDTASKIWPAVYGGMIAGMVNYLTESIVVPAMDRRSRVANMPGFKAVDPKVLVPDPAPVQLELTAEGAKRFWRPARDSEVGRTSTTEDVVRSTRNALRGAAFDHRKLVETRQKLMDGKAEAALLKPMLTAIANATRRGLSSEETLASPLRALGFGAVASGTASAVNKAVLETTKALPRTGQVAVSDLVGGTQRVNLFRLARPDDTQAPLQWSDARRLPGFALNVAQESVSLLGEAFRTSAGAFHAARDFFVRSVGGNVVMGAVASAAGLQFASIVRGRYGVPDGDEPPNSRGGVMQQAGQSFFSELGWSGWKALMGDISGELTSRLDRRRDQKQERFWREARGEMRALDPVLESLLSTSMRSFVPPARRPAAAAAQGAGAAESSDAALRRAEEGRAPAPAAGSDPAVRAQVTRALERLVDLMRASPQGIIEHGAVAAAADTLRQLTGAYGEDVLHLHGVDRARLLDAQACLERVVRHLEQREALIAWREGPRPHAD</sequence>
<keyword evidence="3" id="KW-1185">Reference proteome</keyword>
<protein>
    <submittedName>
        <fullName evidence="2">Uncharacterized protein</fullName>
    </submittedName>
</protein>
<gene>
    <name evidence="2" type="ORF">SAMN04489708_1213</name>
</gene>
<dbReference type="NCBIfam" id="NF041346">
    <property type="entry name" value="XopF2"/>
    <property type="match status" value="1"/>
</dbReference>
<dbReference type="RefSeq" id="WP_092836185.1">
    <property type="nucleotide sequence ID" value="NZ_FNJL01000021.1"/>
</dbReference>
<dbReference type="OrthoDB" id="8802630at2"/>
<dbReference type="Proteomes" id="UP000199317">
    <property type="component" value="Unassembled WGS sequence"/>
</dbReference>
<feature type="region of interest" description="Disordered" evidence="1">
    <location>
        <begin position="631"/>
        <end position="664"/>
    </location>
</feature>
<name>A0A1H0UNR4_9BURK</name>
<proteinExistence type="predicted"/>